<accession>A0ABD3SAD2</accession>
<organism evidence="2 3">
    <name type="scientific">Penstemon smallii</name>
    <dbReference type="NCBI Taxonomy" id="265156"/>
    <lineage>
        <taxon>Eukaryota</taxon>
        <taxon>Viridiplantae</taxon>
        <taxon>Streptophyta</taxon>
        <taxon>Embryophyta</taxon>
        <taxon>Tracheophyta</taxon>
        <taxon>Spermatophyta</taxon>
        <taxon>Magnoliopsida</taxon>
        <taxon>eudicotyledons</taxon>
        <taxon>Gunneridae</taxon>
        <taxon>Pentapetalae</taxon>
        <taxon>asterids</taxon>
        <taxon>lamiids</taxon>
        <taxon>Lamiales</taxon>
        <taxon>Plantaginaceae</taxon>
        <taxon>Cheloneae</taxon>
        <taxon>Penstemon</taxon>
    </lineage>
</organism>
<keyword evidence="3" id="KW-1185">Reference proteome</keyword>
<gene>
    <name evidence="2" type="ORF">ACJIZ3_007384</name>
</gene>
<dbReference type="EMBL" id="JBJXBP010000007">
    <property type="protein sequence ID" value="KAL3821479.1"/>
    <property type="molecule type" value="Genomic_DNA"/>
</dbReference>
<dbReference type="InterPro" id="IPR027267">
    <property type="entry name" value="AH/BAR_dom_sf"/>
</dbReference>
<reference evidence="2 3" key="1">
    <citation type="submission" date="2024-12" db="EMBL/GenBank/DDBJ databases">
        <title>The unique morphological basis and parallel evolutionary history of personate flowers in Penstemon.</title>
        <authorList>
            <person name="Depatie T.H."/>
            <person name="Wessinger C.A."/>
        </authorList>
    </citation>
    <scope>NUCLEOTIDE SEQUENCE [LARGE SCALE GENOMIC DNA]</scope>
    <source>
        <strain evidence="2">WTNN_2</strain>
        <tissue evidence="2">Leaf</tissue>
    </source>
</reference>
<evidence type="ECO:0000313" key="2">
    <source>
        <dbReference type="EMBL" id="KAL3821479.1"/>
    </source>
</evidence>
<dbReference type="AlphaFoldDB" id="A0ABD3SAD2"/>
<sequence>MEAIKKQGSKLREQVARQQQTILRQLGQLGHEGIMFDEADMLRHQQLQNLYKSTRAAKHFQKDIVRGLEGFISTSKKQMEIARKLAEDCCKYGIENQDCGFLIASVASDFGTSHASMEDHRKTMLGILGYQVSEPHHALTGGAPLEDARHWTQRYDRMRQEFEIQAESKSTKAHNIFVIKVDICILIGGMGAAENMKTFRLSNKEKNLIHFFIERKFNSKVIIIAYYIHPYKRLFRNIPLRLLQFHHRSSNPSQENYHRSLYFSKNSPLELYLYLEIEDKGQQIWSLSGSTTWLSSSSTSGSIISGSSSS</sequence>
<evidence type="ECO:0000256" key="1">
    <source>
        <dbReference type="SAM" id="MobiDB-lite"/>
    </source>
</evidence>
<dbReference type="Proteomes" id="UP001634393">
    <property type="component" value="Unassembled WGS sequence"/>
</dbReference>
<evidence type="ECO:0000313" key="3">
    <source>
        <dbReference type="Proteomes" id="UP001634393"/>
    </source>
</evidence>
<comment type="caution">
    <text evidence="2">The sequence shown here is derived from an EMBL/GenBank/DDBJ whole genome shotgun (WGS) entry which is preliminary data.</text>
</comment>
<name>A0ABD3SAD2_9LAMI</name>
<proteinExistence type="predicted"/>
<dbReference type="SUPFAM" id="SSF103657">
    <property type="entry name" value="BAR/IMD domain-like"/>
    <property type="match status" value="1"/>
</dbReference>
<feature type="region of interest" description="Disordered" evidence="1">
    <location>
        <begin position="291"/>
        <end position="310"/>
    </location>
</feature>
<protein>
    <submittedName>
        <fullName evidence="2">Uncharacterized protein</fullName>
    </submittedName>
</protein>